<proteinExistence type="predicted"/>
<feature type="non-terminal residue" evidence="2">
    <location>
        <position position="1"/>
    </location>
</feature>
<sequence>MDTYYNPVPHFGFSMCKADEALWGGLGLLNGDGAEEEEEAQQQVPSGSLPSQPGTAVPAATPGMPPPASQPEAGADEDERFTLSGSSLTIKTIK</sequence>
<name>A0A699YUW4_HAELA</name>
<evidence type="ECO:0000256" key="1">
    <source>
        <dbReference type="SAM" id="MobiDB-lite"/>
    </source>
</evidence>
<gene>
    <name evidence="2" type="ORF">HaLaN_09206</name>
</gene>
<feature type="region of interest" description="Disordered" evidence="1">
    <location>
        <begin position="29"/>
        <end position="94"/>
    </location>
</feature>
<accession>A0A699YUW4</accession>
<reference evidence="2 3" key="1">
    <citation type="submission" date="2020-02" db="EMBL/GenBank/DDBJ databases">
        <title>Draft genome sequence of Haematococcus lacustris strain NIES-144.</title>
        <authorList>
            <person name="Morimoto D."/>
            <person name="Nakagawa S."/>
            <person name="Yoshida T."/>
            <person name="Sawayama S."/>
        </authorList>
    </citation>
    <scope>NUCLEOTIDE SEQUENCE [LARGE SCALE GENOMIC DNA]</scope>
    <source>
        <strain evidence="2 3">NIES-144</strain>
    </source>
</reference>
<dbReference type="EMBL" id="BLLF01000601">
    <property type="protein sequence ID" value="GFH13341.1"/>
    <property type="molecule type" value="Genomic_DNA"/>
</dbReference>
<organism evidence="2 3">
    <name type="scientific">Haematococcus lacustris</name>
    <name type="common">Green alga</name>
    <name type="synonym">Haematococcus pluvialis</name>
    <dbReference type="NCBI Taxonomy" id="44745"/>
    <lineage>
        <taxon>Eukaryota</taxon>
        <taxon>Viridiplantae</taxon>
        <taxon>Chlorophyta</taxon>
        <taxon>core chlorophytes</taxon>
        <taxon>Chlorophyceae</taxon>
        <taxon>CS clade</taxon>
        <taxon>Chlamydomonadales</taxon>
        <taxon>Haematococcaceae</taxon>
        <taxon>Haematococcus</taxon>
    </lineage>
</organism>
<feature type="compositionally biased region" description="Polar residues" evidence="1">
    <location>
        <begin position="41"/>
        <end position="54"/>
    </location>
</feature>
<dbReference type="Proteomes" id="UP000485058">
    <property type="component" value="Unassembled WGS sequence"/>
</dbReference>
<protein>
    <submittedName>
        <fullName evidence="2">Uncharacterized protein</fullName>
    </submittedName>
</protein>
<dbReference type="AlphaFoldDB" id="A0A699YUW4"/>
<evidence type="ECO:0000313" key="2">
    <source>
        <dbReference type="EMBL" id="GFH13341.1"/>
    </source>
</evidence>
<feature type="compositionally biased region" description="Polar residues" evidence="1">
    <location>
        <begin position="83"/>
        <end position="94"/>
    </location>
</feature>
<comment type="caution">
    <text evidence="2">The sequence shown here is derived from an EMBL/GenBank/DDBJ whole genome shotgun (WGS) entry which is preliminary data.</text>
</comment>
<keyword evidence="3" id="KW-1185">Reference proteome</keyword>
<evidence type="ECO:0000313" key="3">
    <source>
        <dbReference type="Proteomes" id="UP000485058"/>
    </source>
</evidence>